<name>A0A8H5K4W0_9HYPO</name>
<evidence type="ECO:0000313" key="1">
    <source>
        <dbReference type="EMBL" id="KAF5566854.1"/>
    </source>
</evidence>
<reference evidence="1 2" key="1">
    <citation type="submission" date="2020-05" db="EMBL/GenBank/DDBJ databases">
        <title>Identification and distribution of gene clusters putatively required for synthesis of sphingolipid metabolism inhibitors in phylogenetically diverse species of the filamentous fungus Fusarium.</title>
        <authorList>
            <person name="Kim H.-S."/>
            <person name="Busman M."/>
            <person name="Brown D.W."/>
            <person name="Divon H."/>
            <person name="Uhlig S."/>
            <person name="Proctor R.H."/>
        </authorList>
    </citation>
    <scope>NUCLEOTIDE SEQUENCE [LARGE SCALE GENOMIC DNA]</scope>
    <source>
        <strain evidence="1 2">NRRL 25196</strain>
    </source>
</reference>
<gene>
    <name evidence="1" type="ORF">FNAPI_929</name>
</gene>
<evidence type="ECO:0000313" key="2">
    <source>
        <dbReference type="Proteomes" id="UP000574317"/>
    </source>
</evidence>
<organism evidence="1 2">
    <name type="scientific">Fusarium napiforme</name>
    <dbReference type="NCBI Taxonomy" id="42672"/>
    <lineage>
        <taxon>Eukaryota</taxon>
        <taxon>Fungi</taxon>
        <taxon>Dikarya</taxon>
        <taxon>Ascomycota</taxon>
        <taxon>Pezizomycotina</taxon>
        <taxon>Sordariomycetes</taxon>
        <taxon>Hypocreomycetidae</taxon>
        <taxon>Hypocreales</taxon>
        <taxon>Nectriaceae</taxon>
        <taxon>Fusarium</taxon>
        <taxon>Fusarium fujikuroi species complex</taxon>
    </lineage>
</organism>
<proteinExistence type="predicted"/>
<keyword evidence="2" id="KW-1185">Reference proteome</keyword>
<dbReference type="Proteomes" id="UP000574317">
    <property type="component" value="Unassembled WGS sequence"/>
</dbReference>
<accession>A0A8H5K4W0</accession>
<sequence>MFANSANSCLWLQLEACLYEPKYDNPIVASVSLRHISSSRGDGTQPEKKEKTKLADTVRDKLQINIFKLPTTYDNVCPEVHQECLEYSQGIKCETTNEYFTEYVSADQCEVCEMRRIEAEAAAAAEEEAKKANAT</sequence>
<dbReference type="AlphaFoldDB" id="A0A8H5K4W0"/>
<protein>
    <submittedName>
        <fullName evidence="1">Uncharacterized protein</fullName>
    </submittedName>
</protein>
<comment type="caution">
    <text evidence="1">The sequence shown here is derived from an EMBL/GenBank/DDBJ whole genome shotgun (WGS) entry which is preliminary data.</text>
</comment>
<dbReference type="EMBL" id="JAAOAO010000033">
    <property type="protein sequence ID" value="KAF5566854.1"/>
    <property type="molecule type" value="Genomic_DNA"/>
</dbReference>